<dbReference type="EMBL" id="KR029579">
    <property type="protein sequence ID" value="AKH46184.1"/>
    <property type="molecule type" value="Genomic_DNA"/>
</dbReference>
<proteinExistence type="predicted"/>
<accession>A0A0F7L0W2</accession>
<name>A0A0F7L0W2_9VIRU</name>
<protein>
    <submittedName>
        <fullName evidence="1">Uncharacterized protein</fullName>
    </submittedName>
</protein>
<organism evidence="1">
    <name type="scientific">uncultured marine virus</name>
    <dbReference type="NCBI Taxonomy" id="186617"/>
    <lineage>
        <taxon>Viruses</taxon>
        <taxon>environmental samples</taxon>
    </lineage>
</organism>
<evidence type="ECO:0000313" key="1">
    <source>
        <dbReference type="EMBL" id="AKH46184.1"/>
    </source>
</evidence>
<reference evidence="1" key="1">
    <citation type="journal article" date="2015" name="Front. Microbiol.">
        <title>Combining genomic sequencing methods to explore viral diversity and reveal potential virus-host interactions.</title>
        <authorList>
            <person name="Chow C.E."/>
            <person name="Winget D.M."/>
            <person name="White R.A.III."/>
            <person name="Hallam S.J."/>
            <person name="Suttle C.A."/>
        </authorList>
    </citation>
    <scope>NUCLEOTIDE SEQUENCE</scope>
    <source>
        <strain evidence="1">Anoxic3_4</strain>
    </source>
</reference>
<reference evidence="1" key="2">
    <citation type="submission" date="2015-03" db="EMBL/GenBank/DDBJ databases">
        <authorList>
            <person name="Chow C.-E.T."/>
            <person name="Winget D.M."/>
            <person name="White R.A.III."/>
            <person name="Hallam S.J."/>
            <person name="Suttle C.A."/>
        </authorList>
    </citation>
    <scope>NUCLEOTIDE SEQUENCE</scope>
    <source>
        <strain evidence="1">Anoxic3_4</strain>
    </source>
</reference>
<sequence>MAINKNNLTPRYREALAAGKISHPDNDPLMLMTALNCTISYVACAHRWGYPGEPGQRVFLNYYGLALGQSGCGKSSSINYYWNLIRGIRENIKTLCKEEIEADKKLVDARKESYKARKFPAHRSKMGTLAGYLWERFLFSKTSVGCPFLTEDEFFKYIKSNTREETVEGAVLEAYDVGRTDSGANKSFTIGEIEDVPQVAIFLSAASAAINNEKVMDRFYDFLSEGQMRRSTCFFAQPKPYIPKTLEQEKELERVSVIQTEKVRKYFEELDAGISRGSQRFVSIPEDTHAFMHKVSEDLKRKASDWMLAGKDPLGQIELQQRPFKTKKLAGAIALFEHPNDHSVHIEDYKCALEITTGANDSFHLFFQRSGGREITERLYSFIKENAPVARSKFWGIRGIRRDKDPQVLERELVELSRYCEEFGEMLQEEDPKGKQRGRKTILYKIVPMPIAENIPLTVPKTENYKLVCATSYKQGFDFANLELPISEICSIMQTETPNKEITSGKGLLVYVAAHFKNGEKGQGNRRGENWTGRKNAIILDVDNETGKALTIDEFKEKTKGLAAIIQPTRSHLVEKKDAPLIGSVLFSQHQNLWAPTRHNTTRSCGILPNTTDSCPT</sequence>